<feature type="compositionally biased region" description="Basic residues" evidence="8">
    <location>
        <begin position="384"/>
        <end position="393"/>
    </location>
</feature>
<protein>
    <recommendedName>
        <fullName evidence="3">Protein KRI1 homolog</fullName>
    </recommendedName>
</protein>
<feature type="compositionally biased region" description="Basic and acidic residues" evidence="8">
    <location>
        <begin position="227"/>
        <end position="236"/>
    </location>
</feature>
<evidence type="ECO:0000256" key="8">
    <source>
        <dbReference type="SAM" id="MobiDB-lite"/>
    </source>
</evidence>
<feature type="binding site" evidence="6">
    <location>
        <begin position="497"/>
        <end position="504"/>
    </location>
    <ligand>
        <name>GTP</name>
        <dbReference type="ChEBI" id="CHEBI:37565"/>
    </ligand>
</feature>
<dbReference type="InterPro" id="IPR018034">
    <property type="entry name" value="Kri1"/>
</dbReference>
<feature type="compositionally biased region" description="Polar residues" evidence="8">
    <location>
        <begin position="367"/>
        <end position="380"/>
    </location>
</feature>
<dbReference type="GO" id="GO:0005525">
    <property type="term" value="F:GTP binding"/>
    <property type="evidence" value="ECO:0007669"/>
    <property type="project" value="UniProtKB-KW"/>
</dbReference>
<dbReference type="Pfam" id="PF00025">
    <property type="entry name" value="Arf"/>
    <property type="match status" value="1"/>
</dbReference>
<feature type="domain" description="Kri1-like C-terminal" evidence="9">
    <location>
        <begin position="244"/>
        <end position="331"/>
    </location>
</feature>
<dbReference type="InterPro" id="IPR027417">
    <property type="entry name" value="P-loop_NTPase"/>
</dbReference>
<dbReference type="GO" id="GO:0030686">
    <property type="term" value="C:90S preribosome"/>
    <property type="evidence" value="ECO:0007669"/>
    <property type="project" value="TreeGrafter"/>
</dbReference>
<dbReference type="GO" id="GO:0046872">
    <property type="term" value="F:metal ion binding"/>
    <property type="evidence" value="ECO:0007669"/>
    <property type="project" value="UniProtKB-KW"/>
</dbReference>
<proteinExistence type="inferred from homology"/>
<evidence type="ECO:0000313" key="11">
    <source>
        <dbReference type="Proteomes" id="UP000053660"/>
    </source>
</evidence>
<dbReference type="SMART" id="SM00178">
    <property type="entry name" value="SAR"/>
    <property type="match status" value="1"/>
</dbReference>
<dbReference type="FunFam" id="3.40.50.300:FF:000412">
    <property type="entry name" value="ADP-ribosylation factor 1"/>
    <property type="match status" value="1"/>
</dbReference>
<sequence>MKSRKGGEIGEDDDLKGLKEAWKDPNIDESEKFLRDYLVNKDFIPEAEDHMVTLDDLREIEEDEKELDRERDFEQKYNFRFEEPDQEFEIRELKKMKKAEIERKLERLKKLAGDDIPIKVDDLEGDFDPKEYDRRMQQIFNDEYYGKNEELDGEDQEKPVFSDMDDSESEDSDSSDYDNFPISTANNEQNDKSTTAEENGKEVKQNGQATSNRVKEDSRRKKKRNSKFREAIQRKKPLFDPKEKTFEEYFNEYYALDYEDIIGDKLTKFKYRQVVPNDFGLSVGEILSADDRQLNAWASLKKATGYRSEHEELVEKKRYEKKAADLKKKERIFSTDFGGKKSKKLKEEEVAEKEEIIPQTNGDKENVSTFDSSTAAGNGESSSKKKRTRKRKTDAHQSAGSFEPPASESTSEEPKPKKKRKHNPAAEKVPFTYFDVLLSVDIVQSEVVLCVIPSAILAVSSRVSVIRNSASVRTMGGVLSYFRNLFGQREMRILILGLDGAGKTTILYRLQVGEVVTTIPTIGFNVEQVEYKNLKFQVWDLGGQTSIRPYWRCYYANTDAIIYVVDSADRDRVGISRQELVAMLQEDELQGAVLAVLANKQVSNFTYTWWVFLTDYRL</sequence>
<dbReference type="GO" id="GO:0030010">
    <property type="term" value="P:establishment of cell polarity"/>
    <property type="evidence" value="ECO:0007669"/>
    <property type="project" value="UniProtKB-ARBA"/>
</dbReference>
<keyword evidence="4 6" id="KW-0547">Nucleotide-binding</keyword>
<dbReference type="GO" id="GO:0003924">
    <property type="term" value="F:GTPase activity"/>
    <property type="evidence" value="ECO:0007669"/>
    <property type="project" value="InterPro"/>
</dbReference>
<evidence type="ECO:0000256" key="4">
    <source>
        <dbReference type="ARBA" id="ARBA00022741"/>
    </source>
</evidence>
<dbReference type="InterPro" id="IPR006689">
    <property type="entry name" value="Small_GTPase_ARF/SAR"/>
</dbReference>
<dbReference type="AlphaFoldDB" id="A0A0B1SSL4"/>
<dbReference type="PROSITE" id="PS51417">
    <property type="entry name" value="ARF"/>
    <property type="match status" value="1"/>
</dbReference>
<feature type="binding site" evidence="7">
    <location>
        <position position="521"/>
    </location>
    <ligand>
        <name>Mg(2+)</name>
        <dbReference type="ChEBI" id="CHEBI:18420"/>
    </ligand>
</feature>
<evidence type="ECO:0000256" key="7">
    <source>
        <dbReference type="PIRSR" id="PIRSR606689-2"/>
    </source>
</evidence>
<dbReference type="Gene3D" id="3.40.50.300">
    <property type="entry name" value="P-loop containing nucleotide triphosphate hydrolases"/>
    <property type="match status" value="1"/>
</dbReference>
<dbReference type="EMBL" id="KN556085">
    <property type="protein sequence ID" value="KHJ88298.1"/>
    <property type="molecule type" value="Genomic_DNA"/>
</dbReference>
<dbReference type="GO" id="GO:0000447">
    <property type="term" value="P:endonucleolytic cleavage in ITS1 to separate SSU-rRNA from 5.8S rRNA and LSU-rRNA from tricistronic rRNA transcript (SSU-rRNA, 5.8S rRNA, LSU-rRNA)"/>
    <property type="evidence" value="ECO:0007669"/>
    <property type="project" value="TreeGrafter"/>
</dbReference>
<dbReference type="Proteomes" id="UP000053660">
    <property type="component" value="Unassembled WGS sequence"/>
</dbReference>
<dbReference type="SMART" id="SM00177">
    <property type="entry name" value="ARF"/>
    <property type="match status" value="1"/>
</dbReference>
<keyword evidence="7" id="KW-0460">Magnesium</keyword>
<dbReference type="SUPFAM" id="SSF52540">
    <property type="entry name" value="P-loop containing nucleoside triphosphate hydrolases"/>
    <property type="match status" value="1"/>
</dbReference>
<name>A0A0B1SSL4_OESDE</name>
<feature type="compositionally biased region" description="Basic and acidic residues" evidence="8">
    <location>
        <begin position="345"/>
        <end position="366"/>
    </location>
</feature>
<dbReference type="PANTHER" id="PTHR14490:SF5">
    <property type="entry name" value="PROTEIN KRI1 HOMOLOG"/>
    <property type="match status" value="1"/>
</dbReference>
<evidence type="ECO:0000259" key="9">
    <source>
        <dbReference type="Pfam" id="PF12936"/>
    </source>
</evidence>
<dbReference type="Pfam" id="PF05178">
    <property type="entry name" value="Kri1"/>
    <property type="match status" value="1"/>
</dbReference>
<evidence type="ECO:0000256" key="6">
    <source>
        <dbReference type="PIRSR" id="PIRSR606689-1"/>
    </source>
</evidence>
<evidence type="ECO:0000256" key="1">
    <source>
        <dbReference type="ARBA" id="ARBA00007473"/>
    </source>
</evidence>
<feature type="region of interest" description="Disordered" evidence="8">
    <location>
        <begin position="118"/>
        <end position="236"/>
    </location>
</feature>
<keyword evidence="5 6" id="KW-0342">GTP-binding</keyword>
<keyword evidence="7" id="KW-0479">Metal-binding</keyword>
<dbReference type="PRINTS" id="PR00328">
    <property type="entry name" value="SAR1GTPBP"/>
</dbReference>
<dbReference type="OrthoDB" id="10252032at2759"/>
<accession>A0A0B1SSL4</accession>
<evidence type="ECO:0000313" key="10">
    <source>
        <dbReference type="EMBL" id="KHJ88298.1"/>
    </source>
</evidence>
<evidence type="ECO:0000256" key="3">
    <source>
        <dbReference type="ARBA" id="ARBA00017294"/>
    </source>
</evidence>
<dbReference type="NCBIfam" id="TIGR00231">
    <property type="entry name" value="small_GTP"/>
    <property type="match status" value="1"/>
</dbReference>
<evidence type="ECO:0000256" key="5">
    <source>
        <dbReference type="ARBA" id="ARBA00023134"/>
    </source>
</evidence>
<dbReference type="Pfam" id="PF12936">
    <property type="entry name" value="Kri1_C"/>
    <property type="match status" value="1"/>
</dbReference>
<reference evidence="10 11" key="1">
    <citation type="submission" date="2014-03" db="EMBL/GenBank/DDBJ databases">
        <title>Draft genome of the hookworm Oesophagostomum dentatum.</title>
        <authorList>
            <person name="Mitreva M."/>
        </authorList>
    </citation>
    <scope>NUCLEOTIDE SEQUENCE [LARGE SCALE GENOMIC DNA]</scope>
    <source>
        <strain evidence="10 11">OD-Hann</strain>
    </source>
</reference>
<evidence type="ECO:0000256" key="2">
    <source>
        <dbReference type="ARBA" id="ARBA00010290"/>
    </source>
</evidence>
<feature type="compositionally biased region" description="Basic and acidic residues" evidence="8">
    <location>
        <begin position="144"/>
        <end position="160"/>
    </location>
</feature>
<feature type="compositionally biased region" description="Acidic residues" evidence="8">
    <location>
        <begin position="163"/>
        <end position="176"/>
    </location>
</feature>
<feature type="compositionally biased region" description="Basic and acidic residues" evidence="8">
    <location>
        <begin position="189"/>
        <end position="204"/>
    </location>
</feature>
<dbReference type="InterPro" id="IPR005225">
    <property type="entry name" value="Small_GTP-bd"/>
</dbReference>
<keyword evidence="11" id="KW-1185">Reference proteome</keyword>
<dbReference type="InterPro" id="IPR024626">
    <property type="entry name" value="Kri1-like_C"/>
</dbReference>
<feature type="binding site" evidence="6">
    <location>
        <position position="543"/>
    </location>
    <ligand>
        <name>GTP</name>
        <dbReference type="ChEBI" id="CHEBI:37565"/>
    </ligand>
</feature>
<dbReference type="GO" id="GO:0005730">
    <property type="term" value="C:nucleolus"/>
    <property type="evidence" value="ECO:0007669"/>
    <property type="project" value="TreeGrafter"/>
</dbReference>
<comment type="similarity">
    <text evidence="2">Belongs to the small GTPase superfamily. Arf family.</text>
</comment>
<gene>
    <name evidence="10" type="ORF">OESDEN_11909</name>
</gene>
<organism evidence="10 11">
    <name type="scientific">Oesophagostomum dentatum</name>
    <name type="common">Nodular worm</name>
    <dbReference type="NCBI Taxonomy" id="61180"/>
    <lineage>
        <taxon>Eukaryota</taxon>
        <taxon>Metazoa</taxon>
        <taxon>Ecdysozoa</taxon>
        <taxon>Nematoda</taxon>
        <taxon>Chromadorea</taxon>
        <taxon>Rhabditida</taxon>
        <taxon>Rhabditina</taxon>
        <taxon>Rhabditomorpha</taxon>
        <taxon>Strongyloidea</taxon>
        <taxon>Strongylidae</taxon>
        <taxon>Oesophagostomum</taxon>
    </lineage>
</organism>
<feature type="binding site" evidence="7">
    <location>
        <position position="504"/>
    </location>
    <ligand>
        <name>Mg(2+)</name>
        <dbReference type="ChEBI" id="CHEBI:18420"/>
    </ligand>
</feature>
<feature type="compositionally biased region" description="Basic and acidic residues" evidence="8">
    <location>
        <begin position="118"/>
        <end position="136"/>
    </location>
</feature>
<feature type="region of interest" description="Disordered" evidence="8">
    <location>
        <begin position="1"/>
        <end position="21"/>
    </location>
</feature>
<dbReference type="PANTHER" id="PTHR14490">
    <property type="entry name" value="ZINC FINGER, ZZ TYPE"/>
    <property type="match status" value="1"/>
</dbReference>
<comment type="similarity">
    <text evidence="1">Belongs to the KRI1 family.</text>
</comment>
<feature type="region of interest" description="Disordered" evidence="8">
    <location>
        <begin position="344"/>
        <end position="424"/>
    </location>
</feature>